<organism evidence="2 3">
    <name type="scientific">Cryomyces antarcticus</name>
    <dbReference type="NCBI Taxonomy" id="329879"/>
    <lineage>
        <taxon>Eukaryota</taxon>
        <taxon>Fungi</taxon>
        <taxon>Dikarya</taxon>
        <taxon>Ascomycota</taxon>
        <taxon>Pezizomycotina</taxon>
        <taxon>Dothideomycetes</taxon>
        <taxon>Dothideomycetes incertae sedis</taxon>
        <taxon>Cryomyces</taxon>
    </lineage>
</organism>
<accession>A0ABR0M0L9</accession>
<dbReference type="EMBL" id="JAVRRA010005405">
    <property type="protein sequence ID" value="KAK5272001.1"/>
    <property type="molecule type" value="Genomic_DNA"/>
</dbReference>
<protein>
    <recommendedName>
        <fullName evidence="4">GDP/GTP exchange factor Sec2 N-terminal domain-containing protein</fullName>
    </recommendedName>
</protein>
<feature type="coiled-coil region" evidence="1">
    <location>
        <begin position="43"/>
        <end position="84"/>
    </location>
</feature>
<comment type="caution">
    <text evidence="2">The sequence shown here is derived from an EMBL/GenBank/DDBJ whole genome shotgun (WGS) entry which is preliminary data.</text>
</comment>
<proteinExistence type="predicted"/>
<keyword evidence="3" id="KW-1185">Reference proteome</keyword>
<dbReference type="Proteomes" id="UP001357485">
    <property type="component" value="Unassembled WGS sequence"/>
</dbReference>
<sequence length="95" mass="10532">MATAAEVSAFVAVQTRQITEDHESKEKEVEEVSLMLERRCLQKEQLESDITGLSDEKNALRTAVEALRAEKEALAAQKMRLAADVSSLETALTIR</sequence>
<name>A0ABR0M0L9_9PEZI</name>
<feature type="non-terminal residue" evidence="2">
    <location>
        <position position="95"/>
    </location>
</feature>
<evidence type="ECO:0008006" key="4">
    <source>
        <dbReference type="Google" id="ProtNLM"/>
    </source>
</evidence>
<evidence type="ECO:0000256" key="1">
    <source>
        <dbReference type="SAM" id="Coils"/>
    </source>
</evidence>
<evidence type="ECO:0000313" key="2">
    <source>
        <dbReference type="EMBL" id="KAK5272001.1"/>
    </source>
</evidence>
<gene>
    <name evidence="2" type="ORF">LTR16_012761</name>
</gene>
<keyword evidence="1" id="KW-0175">Coiled coil</keyword>
<reference evidence="2 3" key="1">
    <citation type="submission" date="2023-08" db="EMBL/GenBank/DDBJ databases">
        <title>Black Yeasts Isolated from many extreme environments.</title>
        <authorList>
            <person name="Coleine C."/>
            <person name="Stajich J.E."/>
            <person name="Selbmann L."/>
        </authorList>
    </citation>
    <scope>NUCLEOTIDE SEQUENCE [LARGE SCALE GENOMIC DNA]</scope>
    <source>
        <strain evidence="2 3">CCFEE 536</strain>
    </source>
</reference>
<evidence type="ECO:0000313" key="3">
    <source>
        <dbReference type="Proteomes" id="UP001357485"/>
    </source>
</evidence>